<dbReference type="GO" id="GO:0046872">
    <property type="term" value="F:metal ion binding"/>
    <property type="evidence" value="ECO:0007669"/>
    <property type="project" value="UniProtKB-KW"/>
</dbReference>
<evidence type="ECO:0000256" key="10">
    <source>
        <dbReference type="PIRSR" id="PIRSR000485-3"/>
    </source>
</evidence>
<dbReference type="EC" id="2.4.2.14" evidence="3 8"/>
<dbReference type="GO" id="GO:0006189">
    <property type="term" value="P:'de novo' IMP biosynthetic process"/>
    <property type="evidence" value="ECO:0007669"/>
    <property type="project" value="UniProtKB-UniPathway"/>
</dbReference>
<organism evidence="12">
    <name type="scientific">Ignisphaera aggregans</name>
    <dbReference type="NCBI Taxonomy" id="334771"/>
    <lineage>
        <taxon>Archaea</taxon>
        <taxon>Thermoproteota</taxon>
        <taxon>Thermoprotei</taxon>
        <taxon>Desulfurococcales</taxon>
        <taxon>Desulfurococcaceae</taxon>
        <taxon>Ignisphaera</taxon>
    </lineage>
</organism>
<dbReference type="EMBL" id="DTAI01000082">
    <property type="protein sequence ID" value="HGN36502.1"/>
    <property type="molecule type" value="Genomic_DNA"/>
</dbReference>
<dbReference type="InterPro" id="IPR029055">
    <property type="entry name" value="Ntn_hydrolases_N"/>
</dbReference>
<evidence type="ECO:0000256" key="9">
    <source>
        <dbReference type="PIRSR" id="PIRSR000485-2"/>
    </source>
</evidence>
<dbReference type="InterPro" id="IPR000836">
    <property type="entry name" value="PRTase_dom"/>
</dbReference>
<dbReference type="InterPro" id="IPR005854">
    <property type="entry name" value="PurF"/>
</dbReference>
<dbReference type="CDD" id="cd06223">
    <property type="entry name" value="PRTases_typeI"/>
    <property type="match status" value="1"/>
</dbReference>
<comment type="caution">
    <text evidence="12">The sequence shown here is derived from an EMBL/GenBank/DDBJ whole genome shotgun (WGS) entry which is preliminary data.</text>
</comment>
<keyword evidence="10" id="KW-0411">Iron-sulfur</keyword>
<evidence type="ECO:0000256" key="2">
    <source>
        <dbReference type="ARBA" id="ARBA00010138"/>
    </source>
</evidence>
<keyword evidence="4 8" id="KW-0328">Glycosyltransferase</keyword>
<dbReference type="GO" id="GO:0009113">
    <property type="term" value="P:purine nucleobase biosynthetic process"/>
    <property type="evidence" value="ECO:0007669"/>
    <property type="project" value="InterPro"/>
</dbReference>
<gene>
    <name evidence="12" type="ORF">ENT87_03010</name>
    <name evidence="13" type="ORF">ENU30_07380</name>
</gene>
<dbReference type="Gene3D" id="3.40.50.2020">
    <property type="match status" value="1"/>
</dbReference>
<keyword evidence="6 8" id="KW-0658">Purine biosynthesis</keyword>
<feature type="domain" description="Glutamine amidotransferase type-2" evidence="11">
    <location>
        <begin position="2"/>
        <end position="226"/>
    </location>
</feature>
<feature type="binding site" evidence="10">
    <location>
        <position position="436"/>
    </location>
    <ligand>
        <name>[4Fe-4S] cluster</name>
        <dbReference type="ChEBI" id="CHEBI:49883"/>
    </ligand>
</feature>
<dbReference type="InterPro" id="IPR029057">
    <property type="entry name" value="PRTase-like"/>
</dbReference>
<dbReference type="SUPFAM" id="SSF56235">
    <property type="entry name" value="N-terminal nucleophile aminohydrolases (Ntn hydrolases)"/>
    <property type="match status" value="1"/>
</dbReference>
<evidence type="ECO:0000256" key="4">
    <source>
        <dbReference type="ARBA" id="ARBA00022676"/>
    </source>
</evidence>
<evidence type="ECO:0000256" key="5">
    <source>
        <dbReference type="ARBA" id="ARBA00022679"/>
    </source>
</evidence>
<proteinExistence type="inferred from homology"/>
<keyword evidence="10" id="KW-0408">Iron</keyword>
<feature type="binding site" evidence="10">
    <location>
        <position position="439"/>
    </location>
    <ligand>
        <name>[4Fe-4S] cluster</name>
        <dbReference type="ChEBI" id="CHEBI:49883"/>
    </ligand>
</feature>
<evidence type="ECO:0000256" key="3">
    <source>
        <dbReference type="ARBA" id="ARBA00011941"/>
    </source>
</evidence>
<name>A0A7J3I759_9CREN</name>
<dbReference type="UniPathway" id="UPA00074">
    <property type="reaction ID" value="UER00124"/>
</dbReference>
<evidence type="ECO:0000256" key="1">
    <source>
        <dbReference type="ARBA" id="ARBA00005209"/>
    </source>
</evidence>
<evidence type="ECO:0000256" key="6">
    <source>
        <dbReference type="ARBA" id="ARBA00022755"/>
    </source>
</evidence>
<keyword evidence="7" id="KW-0315">Glutamine amidotransferase</keyword>
<dbReference type="GO" id="GO:0004044">
    <property type="term" value="F:amidophosphoribosyltransferase activity"/>
    <property type="evidence" value="ECO:0007669"/>
    <property type="project" value="UniProtKB-EC"/>
</dbReference>
<dbReference type="PANTHER" id="PTHR11907">
    <property type="entry name" value="AMIDOPHOSPHORIBOSYLTRANSFERASE"/>
    <property type="match status" value="1"/>
</dbReference>
<dbReference type="Pfam" id="PF13537">
    <property type="entry name" value="GATase_7"/>
    <property type="match status" value="1"/>
</dbReference>
<evidence type="ECO:0000313" key="12">
    <source>
        <dbReference type="EMBL" id="HGN36502.1"/>
    </source>
</evidence>
<comment type="similarity">
    <text evidence="2 8">In the C-terminal section; belongs to the purine/pyrimidine phosphoribosyltransferase family.</text>
</comment>
<dbReference type="GO" id="GO:0051536">
    <property type="term" value="F:iron-sulfur cluster binding"/>
    <property type="evidence" value="ECO:0007669"/>
    <property type="project" value="UniProtKB-KW"/>
</dbReference>
<comment type="cofactor">
    <cofactor evidence="9">
        <name>Mg(2+)</name>
        <dbReference type="ChEBI" id="CHEBI:18420"/>
    </cofactor>
    <text evidence="9">Binds 1 Mg(2+) ion per subunit.</text>
</comment>
<feature type="binding site" evidence="9">
    <location>
        <position position="288"/>
    </location>
    <ligand>
        <name>Mg(2+)</name>
        <dbReference type="ChEBI" id="CHEBI:18420"/>
    </ligand>
</feature>
<evidence type="ECO:0000256" key="7">
    <source>
        <dbReference type="ARBA" id="ARBA00022962"/>
    </source>
</evidence>
<comment type="cofactor">
    <cofactor evidence="10">
        <name>[4Fe-4S] cluster</name>
        <dbReference type="ChEBI" id="CHEBI:49883"/>
    </cofactor>
    <text evidence="10">Binds 1 [4Fe-4S] cluster per subunit.</text>
</comment>
<dbReference type="InterPro" id="IPR017932">
    <property type="entry name" value="GATase_2_dom"/>
</dbReference>
<feature type="binding site" evidence="9">
    <location>
        <position position="349"/>
    </location>
    <ligand>
        <name>Mg(2+)</name>
        <dbReference type="ChEBI" id="CHEBI:18420"/>
    </ligand>
</feature>
<evidence type="ECO:0000256" key="8">
    <source>
        <dbReference type="PIRNR" id="PIRNR000485"/>
    </source>
</evidence>
<dbReference type="SUPFAM" id="SSF53271">
    <property type="entry name" value="PRTase-like"/>
    <property type="match status" value="1"/>
</dbReference>
<evidence type="ECO:0000313" key="13">
    <source>
        <dbReference type="EMBL" id="HGQ18775.1"/>
    </source>
</evidence>
<feature type="binding site" evidence="10">
    <location>
        <position position="386"/>
    </location>
    <ligand>
        <name>[4Fe-4S] cluster</name>
        <dbReference type="ChEBI" id="CHEBI:49883"/>
    </ligand>
</feature>
<feature type="binding site" evidence="9">
    <location>
        <position position="350"/>
    </location>
    <ligand>
        <name>Mg(2+)</name>
        <dbReference type="ChEBI" id="CHEBI:18420"/>
    </ligand>
</feature>
<feature type="binding site" evidence="10">
    <location>
        <position position="241"/>
    </location>
    <ligand>
        <name>[4Fe-4S] cluster</name>
        <dbReference type="ChEBI" id="CHEBI:49883"/>
    </ligand>
</feature>
<keyword evidence="9" id="KW-0479">Metal-binding</keyword>
<dbReference type="AlphaFoldDB" id="A0A7J3I759"/>
<sequence length="459" mass="49855">MGGVAVYASTKPNSSATDLVLALLIELQHRGQEATGITVAYTDGNMLRHTSRGTALDLLNNGFAPQIPTGTVFGVLGYTKYSASVGLDPESQPIIVEDKGFRIAVAFDGAIANYRLLAKELNLRNRESYVHAFSEAIHKLALEYGKDVVEAIRELSTMAIGGYSITIITSEPRIVIARDPHGFRPLAYLFDGEKFLASSESSALEVLGYSRWREVLHGEIISFDGKSLEITRVPAEAPTPCVFEYVYIARLDTIFNGINVYDVRVGLGYELAKIAPANADVVIPVPDSGRAAAIGYSKGSGIPFEEGLVANRYLGRGFIMSPGLREVIAKLKYGIIKSSIHRKRIALVDDSIVRGTTMAAIASRLRDLGAKEVHIRISCPPFMYPCFVGVDVASKKELLAWKTMGSREIARALNADTVAFNTIENLIEVVGLPSLCIACFTGIYPFKDFSAEDLGETFS</sequence>
<dbReference type="EMBL" id="DTBZ01000137">
    <property type="protein sequence ID" value="HGQ18775.1"/>
    <property type="molecule type" value="Genomic_DNA"/>
</dbReference>
<dbReference type="PIRSF" id="PIRSF000485">
    <property type="entry name" value="Amd_phspho_trans"/>
    <property type="match status" value="1"/>
</dbReference>
<reference evidence="12" key="1">
    <citation type="journal article" date="2020" name="mSystems">
        <title>Genome- and Community-Level Interaction Insights into Carbon Utilization and Element Cycling Functions of Hydrothermarchaeota in Hydrothermal Sediment.</title>
        <authorList>
            <person name="Zhou Z."/>
            <person name="Liu Y."/>
            <person name="Xu W."/>
            <person name="Pan J."/>
            <person name="Luo Z.H."/>
            <person name="Li M."/>
        </authorList>
    </citation>
    <scope>NUCLEOTIDE SEQUENCE [LARGE SCALE GENOMIC DNA]</scope>
    <source>
        <strain evidence="12">SpSt-618</strain>
        <strain evidence="13">SpSt-657</strain>
    </source>
</reference>
<keyword evidence="5 8" id="KW-0808">Transferase</keyword>
<keyword evidence="9" id="KW-0460">Magnesium</keyword>
<comment type="pathway">
    <text evidence="1 8">Purine metabolism; IMP biosynthesis via de novo pathway; N(1)-(5-phospho-D-ribosyl)glycinamide from 5-phospho-alpha-D-ribose 1-diphosphate: step 1/2.</text>
</comment>
<accession>A0A7J3I759</accession>
<dbReference type="Gene3D" id="3.60.20.10">
    <property type="entry name" value="Glutamine Phosphoribosylpyrophosphate, subunit 1, domain 1"/>
    <property type="match status" value="1"/>
</dbReference>
<evidence type="ECO:0000259" key="11">
    <source>
        <dbReference type="PROSITE" id="PS51278"/>
    </source>
</evidence>
<protein>
    <recommendedName>
        <fullName evidence="3 8">Amidophosphoribosyltransferase</fullName>
        <shortName evidence="8">ATase</shortName>
        <ecNumber evidence="3 8">2.4.2.14</ecNumber>
    </recommendedName>
    <alternativeName>
        <fullName evidence="8">Glutamine phosphoribosylpyrophosphate amidotransferase</fullName>
    </alternativeName>
</protein>
<dbReference type="PROSITE" id="PS51278">
    <property type="entry name" value="GATASE_TYPE_2"/>
    <property type="match status" value="1"/>
</dbReference>
<comment type="catalytic activity">
    <reaction evidence="8">
        <text>5-phospho-beta-D-ribosylamine + L-glutamate + diphosphate = 5-phospho-alpha-D-ribose 1-diphosphate + L-glutamine + H2O</text>
        <dbReference type="Rhea" id="RHEA:14905"/>
        <dbReference type="ChEBI" id="CHEBI:15377"/>
        <dbReference type="ChEBI" id="CHEBI:29985"/>
        <dbReference type="ChEBI" id="CHEBI:33019"/>
        <dbReference type="ChEBI" id="CHEBI:58017"/>
        <dbReference type="ChEBI" id="CHEBI:58359"/>
        <dbReference type="ChEBI" id="CHEBI:58681"/>
        <dbReference type="EC" id="2.4.2.14"/>
    </reaction>
</comment>